<feature type="compositionally biased region" description="Low complexity" evidence="3">
    <location>
        <begin position="1019"/>
        <end position="1040"/>
    </location>
</feature>
<reference evidence="5 6" key="1">
    <citation type="submission" date="2019-06" db="EMBL/GenBank/DDBJ databases">
        <title>Draft genome sequence of Miniimonas arenae KCTC 19750T isolated from sea sand.</title>
        <authorList>
            <person name="Park S.-J."/>
        </authorList>
    </citation>
    <scope>NUCLEOTIDE SEQUENCE [LARGE SCALE GENOMIC DNA]</scope>
    <source>
        <strain evidence="5 6">KCTC 19750</strain>
    </source>
</reference>
<dbReference type="InterPro" id="IPR005158">
    <property type="entry name" value="BTAD"/>
</dbReference>
<dbReference type="SUPFAM" id="SSF48452">
    <property type="entry name" value="TPR-like"/>
    <property type="match status" value="1"/>
</dbReference>
<dbReference type="AlphaFoldDB" id="A0A5C5B7W4"/>
<dbReference type="PANTHER" id="PTHR35807:SF1">
    <property type="entry name" value="TRANSCRIPTIONAL REGULATOR REDD"/>
    <property type="match status" value="1"/>
</dbReference>
<dbReference type="Pfam" id="PF25873">
    <property type="entry name" value="WHD_MalT"/>
    <property type="match status" value="1"/>
</dbReference>
<dbReference type="SMART" id="SM01043">
    <property type="entry name" value="BTAD"/>
    <property type="match status" value="1"/>
</dbReference>
<feature type="compositionally biased region" description="Low complexity" evidence="3">
    <location>
        <begin position="708"/>
        <end position="757"/>
    </location>
</feature>
<evidence type="ECO:0000313" key="5">
    <source>
        <dbReference type="EMBL" id="TNU72990.1"/>
    </source>
</evidence>
<keyword evidence="1" id="KW-0805">Transcription regulation</keyword>
<evidence type="ECO:0000256" key="1">
    <source>
        <dbReference type="ARBA" id="ARBA00023015"/>
    </source>
</evidence>
<dbReference type="SUPFAM" id="SSF46894">
    <property type="entry name" value="C-terminal effector domain of the bipartite response regulators"/>
    <property type="match status" value="1"/>
</dbReference>
<dbReference type="Gene3D" id="1.25.40.10">
    <property type="entry name" value="Tetratricopeptide repeat domain"/>
    <property type="match status" value="1"/>
</dbReference>
<feature type="compositionally biased region" description="Gly residues" evidence="3">
    <location>
        <begin position="758"/>
        <end position="768"/>
    </location>
</feature>
<dbReference type="InterPro" id="IPR059106">
    <property type="entry name" value="WHD_MalT"/>
</dbReference>
<dbReference type="InterPro" id="IPR036388">
    <property type="entry name" value="WH-like_DNA-bd_sf"/>
</dbReference>
<proteinExistence type="predicted"/>
<organism evidence="5 6">
    <name type="scientific">Miniimonas arenae</name>
    <dbReference type="NCBI Taxonomy" id="676201"/>
    <lineage>
        <taxon>Bacteria</taxon>
        <taxon>Bacillati</taxon>
        <taxon>Actinomycetota</taxon>
        <taxon>Actinomycetes</taxon>
        <taxon>Micrococcales</taxon>
        <taxon>Beutenbergiaceae</taxon>
        <taxon>Miniimonas</taxon>
    </lineage>
</organism>
<evidence type="ECO:0000313" key="6">
    <source>
        <dbReference type="Proteomes" id="UP000313849"/>
    </source>
</evidence>
<dbReference type="Proteomes" id="UP000313849">
    <property type="component" value="Unassembled WGS sequence"/>
</dbReference>
<comment type="caution">
    <text evidence="5">The sequence shown here is derived from an EMBL/GenBank/DDBJ whole genome shotgun (WGS) entry which is preliminary data.</text>
</comment>
<dbReference type="OrthoDB" id="134985at2"/>
<dbReference type="PANTHER" id="PTHR35807">
    <property type="entry name" value="TRANSCRIPTIONAL REGULATOR REDD-RELATED"/>
    <property type="match status" value="1"/>
</dbReference>
<feature type="region of interest" description="Disordered" evidence="3">
    <location>
        <begin position="1018"/>
        <end position="1134"/>
    </location>
</feature>
<sequence length="1134" mass="116530">MPSGVVLVVAGHGWGKSTLLSHLAATDDRPVLAGRATPLGAVWHTTPGGVSSPVTASEAAATLAALRRPTLVTLDDAHRLREPADADGWFGRLAAAVPPGVQVVVAVRALPPSMIARYDAPLAGVLDVEDLALRPYEVDRAAREGFDAPLRADDVHRLAAATDGWPAAVDLFCRATQGMLPADRRRAVRGLRGAPWYLADYAEHVLLAGLTAQERRLLMWGAAFDVLTPPRLDALLEVSDSADVLRNVAHRSVVPLREFPAGYRIPMPLRRYLGARLARDLGPAQARAWWSRAASVLEGEGETASTIGLWARAERPADVVRVAHAGTDLWTSVSGVLRTDPAVRELVPQRLSAFATLTEAVADGALAPAARLLEQVDRPDAPAGEGEGADDHELRPLLGAAVPAAVRDLVAVWSPDGTEHGSSRGGCSAPDDATIPVAQLDAIGSWARALQCGLRQGRVPSGPAECGLVSALLHGLAGRVPEARAALAAVLDDEDEAPGTLLAAALTESLVDPDARIETVADGADSVLRAAHRLGLTWLQRLAHAVVVAAEGADDAQRQIAGLVQWARDVEDPWGGVVIATVVTAIAARRGEDDAPSWLALAADWAARDTPVIEAWCRLGAARAAARDAGRGAGSGSSAGSGAASTAGSGSSAGSAAPAVGGPGPTAEVPSVAGAPSPAGIAVVPDAASRERARGQARAGATEPTVTAASGAAASPLSGSPLPEPSEPSGSSGSWPAEEATTPSSPSAPGASPLGGTARTGGRGGAAAGSGANDRRPALEVRCLGELALLVDGAAVDLTVLRPRARSMLRMLAVESGHPVHRERLALALWPDLRPTAAIHNLHVSVSAVRRALDDAHPMLGRDVLVRVEESYLLRLDVGDTCDLIALDEGLREARREAARGELASATQAWRAAVDRYRADLLVDEGSSEWVVGQRERVRLAVAEAASALARAELGEGRNRQAAAAAVRAIELDEFRDDAWRVLVRSLTLSGEAAAAQRARQGYARVLRALGIAQPGTEVAGARRAPGTAAAAPASAASSPTAPPTGSPVTADPARTQPAGSVRPLPSARGGAVARVLPVPDGPLSATAKDAEQSPTAARATSGSGSSPRLVPVAHAPRPARELDLEPEAVAPSA</sequence>
<gene>
    <name evidence="5" type="ORF">FH969_13755</name>
</gene>
<dbReference type="GO" id="GO:0006355">
    <property type="term" value="P:regulation of DNA-templated transcription"/>
    <property type="evidence" value="ECO:0007669"/>
    <property type="project" value="InterPro"/>
</dbReference>
<dbReference type="GO" id="GO:0003677">
    <property type="term" value="F:DNA binding"/>
    <property type="evidence" value="ECO:0007669"/>
    <property type="project" value="InterPro"/>
</dbReference>
<protein>
    <recommendedName>
        <fullName evidence="4">Bacterial transcriptional activator domain-containing protein</fullName>
    </recommendedName>
</protein>
<feature type="region of interest" description="Disordered" evidence="3">
    <location>
        <begin position="629"/>
        <end position="674"/>
    </location>
</feature>
<dbReference type="RefSeq" id="WP_139987705.1">
    <property type="nucleotide sequence ID" value="NZ_VENP01000074.1"/>
</dbReference>
<evidence type="ECO:0000259" key="4">
    <source>
        <dbReference type="SMART" id="SM01043"/>
    </source>
</evidence>
<dbReference type="InterPro" id="IPR016032">
    <property type="entry name" value="Sig_transdc_resp-reg_C-effctor"/>
</dbReference>
<dbReference type="Gene3D" id="1.10.10.10">
    <property type="entry name" value="Winged helix-like DNA-binding domain superfamily/Winged helix DNA-binding domain"/>
    <property type="match status" value="1"/>
</dbReference>
<evidence type="ECO:0000256" key="3">
    <source>
        <dbReference type="SAM" id="MobiDB-lite"/>
    </source>
</evidence>
<dbReference type="EMBL" id="VENP01000074">
    <property type="protein sequence ID" value="TNU72990.1"/>
    <property type="molecule type" value="Genomic_DNA"/>
</dbReference>
<feature type="compositionally biased region" description="Low complexity" evidence="3">
    <location>
        <begin position="1094"/>
        <end position="1109"/>
    </location>
</feature>
<dbReference type="InterPro" id="IPR011990">
    <property type="entry name" value="TPR-like_helical_dom_sf"/>
</dbReference>
<name>A0A5C5B7W4_9MICO</name>
<dbReference type="InterPro" id="IPR051677">
    <property type="entry name" value="AfsR-DnrI-RedD_regulator"/>
</dbReference>
<feature type="region of interest" description="Disordered" evidence="3">
    <location>
        <begin position="686"/>
        <end position="774"/>
    </location>
</feature>
<keyword evidence="2" id="KW-0804">Transcription</keyword>
<evidence type="ECO:0000256" key="2">
    <source>
        <dbReference type="ARBA" id="ARBA00023163"/>
    </source>
</evidence>
<dbReference type="Pfam" id="PF03704">
    <property type="entry name" value="BTAD"/>
    <property type="match status" value="1"/>
</dbReference>
<feature type="compositionally biased region" description="Low complexity" evidence="3">
    <location>
        <begin position="640"/>
        <end position="660"/>
    </location>
</feature>
<keyword evidence="6" id="KW-1185">Reference proteome</keyword>
<accession>A0A5C5B7W4</accession>
<feature type="domain" description="Bacterial transcriptional activator" evidence="4">
    <location>
        <begin position="882"/>
        <end position="1023"/>
    </location>
</feature>